<name>A0ABV6Z091_UNCC1</name>
<sequence>MGCITWVNSAYEYLVKADRFQIINIAHLIDQDFLLVGVYQEQDLAGMDVEPKEIQGEPIHCAQAVLRGIRDRTG</sequence>
<keyword evidence="2" id="KW-1185">Reference proteome</keyword>
<accession>A0ABV6Z091</accession>
<organism evidence="1 2">
    <name type="scientific">candidate division CSSED10-310 bacterium</name>
    <dbReference type="NCBI Taxonomy" id="2855610"/>
    <lineage>
        <taxon>Bacteria</taxon>
        <taxon>Bacteria division CSSED10-310</taxon>
    </lineage>
</organism>
<dbReference type="EMBL" id="JBHPBY010000221">
    <property type="protein sequence ID" value="MFC1851746.1"/>
    <property type="molecule type" value="Genomic_DNA"/>
</dbReference>
<protein>
    <submittedName>
        <fullName evidence="1">Uncharacterized protein</fullName>
    </submittedName>
</protein>
<dbReference type="Proteomes" id="UP001594351">
    <property type="component" value="Unassembled WGS sequence"/>
</dbReference>
<gene>
    <name evidence="1" type="ORF">ACFL27_16265</name>
</gene>
<reference evidence="1 2" key="1">
    <citation type="submission" date="2024-09" db="EMBL/GenBank/DDBJ databases">
        <title>Laminarin stimulates single cell rates of sulfate reduction while oxygen inhibits transcriptomic activity in coastal marine sediment.</title>
        <authorList>
            <person name="Lindsay M."/>
            <person name="Orcutt B."/>
            <person name="Emerson D."/>
            <person name="Stepanauskas R."/>
            <person name="D'Angelo T."/>
        </authorList>
    </citation>
    <scope>NUCLEOTIDE SEQUENCE [LARGE SCALE GENOMIC DNA]</scope>
    <source>
        <strain evidence="1">SAG AM-311-K15</strain>
    </source>
</reference>
<evidence type="ECO:0000313" key="1">
    <source>
        <dbReference type="EMBL" id="MFC1851746.1"/>
    </source>
</evidence>
<comment type="caution">
    <text evidence="1">The sequence shown here is derived from an EMBL/GenBank/DDBJ whole genome shotgun (WGS) entry which is preliminary data.</text>
</comment>
<proteinExistence type="predicted"/>
<evidence type="ECO:0000313" key="2">
    <source>
        <dbReference type="Proteomes" id="UP001594351"/>
    </source>
</evidence>